<evidence type="ECO:0000313" key="3">
    <source>
        <dbReference type="Proteomes" id="UP001218788"/>
    </source>
</evidence>
<dbReference type="EMBL" id="JAQQXP010000001">
    <property type="protein sequence ID" value="MDC8829466.1"/>
    <property type="molecule type" value="Genomic_DNA"/>
</dbReference>
<dbReference type="InterPro" id="IPR014030">
    <property type="entry name" value="Ketoacyl_synth_N"/>
</dbReference>
<dbReference type="Pfam" id="PF13723">
    <property type="entry name" value="Ketoacyl-synt_2"/>
    <property type="match status" value="1"/>
</dbReference>
<reference evidence="2 3" key="1">
    <citation type="submission" date="2022-10" db="EMBL/GenBank/DDBJ databases">
        <title>Alteromonas sp. chi3 Genome sequencing.</title>
        <authorList>
            <person name="Park S."/>
        </authorList>
    </citation>
    <scope>NUCLEOTIDE SEQUENCE [LARGE SCALE GENOMIC DNA]</scope>
    <source>
        <strain evidence="3">chi3</strain>
    </source>
</reference>
<dbReference type="RefSeq" id="WP_273637835.1">
    <property type="nucleotide sequence ID" value="NZ_JAQQXP010000001.1"/>
</dbReference>
<sequence length="270" mass="29135">MQAKELKCKIAGMGAWGSYFDSWDALQQLLSGASLPDTKNKGPKPTIIPANERRRAPLPVRLAVESSWQATQSASLDPCTLTCVFASGLGDTDLTDYMCRTLASEHKELSPTKFHNSVHNAPAGYWTISTGTMSAANSVAGYEESVSLTLVEAIIQCVTEHKPMLVTFYDAPVADVLRPILSNQESFAFSLVIVPDDAETDGIEITAQVNVTNQQTWPALNSDSDYITAMYNANPSAKVLCLAELITTSNGNTSVVMPLSQCTSVTFTRT</sequence>
<name>A0ABT5KYY1_9ALTE</name>
<evidence type="ECO:0000259" key="1">
    <source>
        <dbReference type="Pfam" id="PF13723"/>
    </source>
</evidence>
<accession>A0ABT5KYY1</accession>
<organism evidence="2 3">
    <name type="scientific">Alteromonas gilva</name>
    <dbReference type="NCBI Taxonomy" id="2987522"/>
    <lineage>
        <taxon>Bacteria</taxon>
        <taxon>Pseudomonadati</taxon>
        <taxon>Pseudomonadota</taxon>
        <taxon>Gammaproteobacteria</taxon>
        <taxon>Alteromonadales</taxon>
        <taxon>Alteromonadaceae</taxon>
        <taxon>Alteromonas/Salinimonas group</taxon>
        <taxon>Alteromonas</taxon>
    </lineage>
</organism>
<protein>
    <submittedName>
        <fullName evidence="2">Beta-ketoacyl synthase chain length factor</fullName>
    </submittedName>
</protein>
<proteinExistence type="predicted"/>
<dbReference type="SUPFAM" id="SSF53901">
    <property type="entry name" value="Thiolase-like"/>
    <property type="match status" value="1"/>
</dbReference>
<keyword evidence="3" id="KW-1185">Reference proteome</keyword>
<evidence type="ECO:0000313" key="2">
    <source>
        <dbReference type="EMBL" id="MDC8829466.1"/>
    </source>
</evidence>
<comment type="caution">
    <text evidence="2">The sequence shown here is derived from an EMBL/GenBank/DDBJ whole genome shotgun (WGS) entry which is preliminary data.</text>
</comment>
<gene>
    <name evidence="2" type="ORF">OIK42_01700</name>
</gene>
<dbReference type="InterPro" id="IPR016039">
    <property type="entry name" value="Thiolase-like"/>
</dbReference>
<dbReference type="Proteomes" id="UP001218788">
    <property type="component" value="Unassembled WGS sequence"/>
</dbReference>
<dbReference type="Gene3D" id="3.40.47.10">
    <property type="match status" value="1"/>
</dbReference>
<feature type="domain" description="Beta-ketoacyl synthase-like N-terminal" evidence="1">
    <location>
        <begin position="39"/>
        <end position="208"/>
    </location>
</feature>